<feature type="domain" description="Smf/DprA SLOG" evidence="2">
    <location>
        <begin position="80"/>
        <end position="288"/>
    </location>
</feature>
<evidence type="ECO:0000313" key="5">
    <source>
        <dbReference type="Proteomes" id="UP000614424"/>
    </source>
</evidence>
<evidence type="ECO:0000259" key="2">
    <source>
        <dbReference type="Pfam" id="PF02481"/>
    </source>
</evidence>
<dbReference type="InterPro" id="IPR003488">
    <property type="entry name" value="DprA"/>
</dbReference>
<evidence type="ECO:0000256" key="1">
    <source>
        <dbReference type="ARBA" id="ARBA00006525"/>
    </source>
</evidence>
<dbReference type="SUPFAM" id="SSF102405">
    <property type="entry name" value="MCP/YpsA-like"/>
    <property type="match status" value="1"/>
</dbReference>
<dbReference type="Gene3D" id="3.40.50.450">
    <property type="match status" value="1"/>
</dbReference>
<dbReference type="EMBL" id="JACNJZ010000165">
    <property type="protein sequence ID" value="MBC8318464.1"/>
    <property type="molecule type" value="Genomic_DNA"/>
</dbReference>
<dbReference type="InterPro" id="IPR057666">
    <property type="entry name" value="DrpA_SLOG"/>
</dbReference>
<dbReference type="NCBIfam" id="TIGR00732">
    <property type="entry name" value="dprA"/>
    <property type="match status" value="1"/>
</dbReference>
<dbReference type="Pfam" id="PF17782">
    <property type="entry name" value="WHD_DprA"/>
    <property type="match status" value="1"/>
</dbReference>
<accession>A0A8J6NEA4</accession>
<dbReference type="Pfam" id="PF02481">
    <property type="entry name" value="DNA_processg_A"/>
    <property type="match status" value="1"/>
</dbReference>
<dbReference type="InterPro" id="IPR036388">
    <property type="entry name" value="WH-like_DNA-bd_sf"/>
</dbReference>
<feature type="domain" description="DprA winged helix" evidence="3">
    <location>
        <begin position="309"/>
        <end position="363"/>
    </location>
</feature>
<dbReference type="PANTHER" id="PTHR43022:SF1">
    <property type="entry name" value="PROTEIN SMF"/>
    <property type="match status" value="1"/>
</dbReference>
<dbReference type="InterPro" id="IPR041614">
    <property type="entry name" value="DprA_WH"/>
</dbReference>
<sequence>MDSLLEWLSLSLVPGLGPRGWKKLMDVYGGPGRVLSSSREDLQRRVPGISGKVLSGIQADTLKKAADKELQKAEQLDVSILTQQDSSYPALLKNIHDPPPLLYVKGDPGFVGSRSIGMVGARASTTYGQRIAFDLSRRLTLQGLTVVSGLALGIDTASHQGALKGSGATVAVLGCGIDVMYPRQNRNLCDEIASNGAVVSEYPFGTRPEAFRFPARNRIISGLSLGVVVVEAAKKSGSLITADFALEQGREVFAIPGRVDSSKSEGTHRLLQNGAKLVHTVEDILEELGPFFSSSGSIENGLAETVQGVEDLSADEEKLLGFMDIYPQPIDSLIRQSGMLPQKVNELLLTLELKGVVEALAGQQFQLRSSVGEG</sequence>
<organism evidence="4 5">
    <name type="scientific">Candidatus Desulfobia pelagia</name>
    <dbReference type="NCBI Taxonomy" id="2841692"/>
    <lineage>
        <taxon>Bacteria</taxon>
        <taxon>Pseudomonadati</taxon>
        <taxon>Thermodesulfobacteriota</taxon>
        <taxon>Desulfobulbia</taxon>
        <taxon>Desulfobulbales</taxon>
        <taxon>Desulfobulbaceae</taxon>
        <taxon>Candidatus Desulfobia</taxon>
    </lineage>
</organism>
<comment type="caution">
    <text evidence="4">The sequence shown here is derived from an EMBL/GenBank/DDBJ whole genome shotgun (WGS) entry which is preliminary data.</text>
</comment>
<reference evidence="4 5" key="1">
    <citation type="submission" date="2020-08" db="EMBL/GenBank/DDBJ databases">
        <title>Bridging the membrane lipid divide: bacteria of the FCB group superphylum have the potential to synthesize archaeal ether lipids.</title>
        <authorList>
            <person name="Villanueva L."/>
            <person name="Von Meijenfeldt F.A.B."/>
            <person name="Westbye A.B."/>
            <person name="Yadav S."/>
            <person name="Hopmans E.C."/>
            <person name="Dutilh B.E."/>
            <person name="Sinninghe Damste J.S."/>
        </authorList>
    </citation>
    <scope>NUCLEOTIDE SEQUENCE [LARGE SCALE GENOMIC DNA]</scope>
    <source>
        <strain evidence="4">NIOZ-UU47</strain>
    </source>
</reference>
<gene>
    <name evidence="4" type="primary">dprA</name>
    <name evidence="4" type="ORF">H8E41_11205</name>
</gene>
<comment type="similarity">
    <text evidence="1">Belongs to the DprA/Smf family.</text>
</comment>
<dbReference type="Proteomes" id="UP000614424">
    <property type="component" value="Unassembled WGS sequence"/>
</dbReference>
<dbReference type="Gene3D" id="1.10.10.10">
    <property type="entry name" value="Winged helix-like DNA-binding domain superfamily/Winged helix DNA-binding domain"/>
    <property type="match status" value="1"/>
</dbReference>
<dbReference type="AlphaFoldDB" id="A0A8J6NEA4"/>
<name>A0A8J6NEA4_9BACT</name>
<evidence type="ECO:0000259" key="3">
    <source>
        <dbReference type="Pfam" id="PF17782"/>
    </source>
</evidence>
<dbReference type="GO" id="GO:0009294">
    <property type="term" value="P:DNA-mediated transformation"/>
    <property type="evidence" value="ECO:0007669"/>
    <property type="project" value="InterPro"/>
</dbReference>
<protein>
    <submittedName>
        <fullName evidence="4">DNA-protecting protein DprA</fullName>
    </submittedName>
</protein>
<dbReference type="PANTHER" id="PTHR43022">
    <property type="entry name" value="PROTEIN SMF"/>
    <property type="match status" value="1"/>
</dbReference>
<evidence type="ECO:0000313" key="4">
    <source>
        <dbReference type="EMBL" id="MBC8318464.1"/>
    </source>
</evidence>
<proteinExistence type="inferred from homology"/>